<keyword evidence="1" id="KW-1185">Reference proteome</keyword>
<organism evidence="1 2">
    <name type="scientific">Steinernema glaseri</name>
    <dbReference type="NCBI Taxonomy" id="37863"/>
    <lineage>
        <taxon>Eukaryota</taxon>
        <taxon>Metazoa</taxon>
        <taxon>Ecdysozoa</taxon>
        <taxon>Nematoda</taxon>
        <taxon>Chromadorea</taxon>
        <taxon>Rhabditida</taxon>
        <taxon>Tylenchina</taxon>
        <taxon>Panagrolaimomorpha</taxon>
        <taxon>Strongyloidoidea</taxon>
        <taxon>Steinernematidae</taxon>
        <taxon>Steinernema</taxon>
    </lineage>
</organism>
<protein>
    <submittedName>
        <fullName evidence="2">F-box domain-containing protein</fullName>
    </submittedName>
</protein>
<dbReference type="Proteomes" id="UP000095287">
    <property type="component" value="Unplaced"/>
</dbReference>
<accession>A0A1I7ZYJ8</accession>
<dbReference type="AlphaFoldDB" id="A0A1I7ZYJ8"/>
<evidence type="ECO:0000313" key="2">
    <source>
        <dbReference type="WBParaSite" id="L893_g31047.t1"/>
    </source>
</evidence>
<sequence>MDSIPVCFVESLVRISRREELQQLQHLSGHWRLSAEVQWRKSGRLELAYLPLNPNHWMFWYRIKGFDHLGTETLSREVLREMSKSITSIEFLITEKLAVGRDWNIAPNRSDDVLQLIGRLDAPEKKLCVSAGSLEWHEKLFPKYAQLLKSFTSLRLESFPLFMMQFFKDMVATGRLRSIFFCEPIPAYQLYDMDFWVDYFLSESCTRLTADFKDFAVVLEIIKRWKKADLHGFTASKVLRGIEASPEAFTGMGMKPMPMDLLGSDLLKLIERKITGFWNIKSLHCIDHSEDPSGRIYVVFLGWGSCALLFQ</sequence>
<dbReference type="WBParaSite" id="L893_g31047.t1">
    <property type="protein sequence ID" value="L893_g31047.t1"/>
    <property type="gene ID" value="L893_g31047"/>
</dbReference>
<name>A0A1I7ZYJ8_9BILA</name>
<proteinExistence type="predicted"/>
<reference evidence="2" key="1">
    <citation type="submission" date="2016-11" db="UniProtKB">
        <authorList>
            <consortium name="WormBaseParasite"/>
        </authorList>
    </citation>
    <scope>IDENTIFICATION</scope>
</reference>
<evidence type="ECO:0000313" key="1">
    <source>
        <dbReference type="Proteomes" id="UP000095287"/>
    </source>
</evidence>